<dbReference type="PANTHER" id="PTHR12849">
    <property type="entry name" value="RNA LARIAT DEBRANCHING ENZYME"/>
    <property type="match status" value="1"/>
</dbReference>
<proteinExistence type="inferred from homology"/>
<dbReference type="Proteomes" id="UP000708208">
    <property type="component" value="Unassembled WGS sequence"/>
</dbReference>
<name>A0A8J2PW53_9HEXA</name>
<dbReference type="FunFam" id="3.60.21.10:FF:000035">
    <property type="entry name" value="Lariat debranching enzyme"/>
    <property type="match status" value="1"/>
</dbReference>
<comment type="subcellular location">
    <subcellularLocation>
        <location evidence="4">Nucleus</location>
    </subcellularLocation>
</comment>
<feature type="compositionally biased region" description="Polar residues" evidence="14">
    <location>
        <begin position="485"/>
        <end position="494"/>
    </location>
</feature>
<reference evidence="16" key="1">
    <citation type="submission" date="2021-06" db="EMBL/GenBank/DDBJ databases">
        <authorList>
            <person name="Hodson N. C."/>
            <person name="Mongue J. A."/>
            <person name="Jaron S. K."/>
        </authorList>
    </citation>
    <scope>NUCLEOTIDE SEQUENCE</scope>
</reference>
<comment type="cofactor">
    <cofactor evidence="3">
        <name>Fe(2+)</name>
        <dbReference type="ChEBI" id="CHEBI:29033"/>
    </cofactor>
</comment>
<evidence type="ECO:0000256" key="5">
    <source>
        <dbReference type="ARBA" id="ARBA00006045"/>
    </source>
</evidence>
<comment type="caution">
    <text evidence="16">The sequence shown here is derived from an EMBL/GenBank/DDBJ whole genome shotgun (WGS) entry which is preliminary data.</text>
</comment>
<dbReference type="CDD" id="cd00844">
    <property type="entry name" value="MPP_Dbr1_N"/>
    <property type="match status" value="1"/>
</dbReference>
<evidence type="ECO:0000256" key="2">
    <source>
        <dbReference type="ARBA" id="ARBA00001947"/>
    </source>
</evidence>
<dbReference type="Pfam" id="PF05011">
    <property type="entry name" value="DBR1"/>
    <property type="match status" value="1"/>
</dbReference>
<protein>
    <recommendedName>
        <fullName evidence="15">Lariat debranching enzyme C-terminal domain-containing protein</fullName>
    </recommendedName>
</protein>
<dbReference type="OrthoDB" id="407609at2759"/>
<dbReference type="GO" id="GO:0046872">
    <property type="term" value="F:metal ion binding"/>
    <property type="evidence" value="ECO:0007669"/>
    <property type="project" value="UniProtKB-KW"/>
</dbReference>
<keyword evidence="7" id="KW-0479">Metal-binding</keyword>
<evidence type="ECO:0000256" key="12">
    <source>
        <dbReference type="ARBA" id="ARBA00023242"/>
    </source>
</evidence>
<evidence type="ECO:0000256" key="7">
    <source>
        <dbReference type="ARBA" id="ARBA00022723"/>
    </source>
</evidence>
<evidence type="ECO:0000313" key="16">
    <source>
        <dbReference type="EMBL" id="CAG7835349.1"/>
    </source>
</evidence>
<keyword evidence="12" id="KW-0539">Nucleus</keyword>
<dbReference type="PANTHER" id="PTHR12849:SF0">
    <property type="entry name" value="LARIAT DEBRANCHING ENZYME"/>
    <property type="match status" value="1"/>
</dbReference>
<dbReference type="InterPro" id="IPR004843">
    <property type="entry name" value="Calcineurin-like_PHP"/>
</dbReference>
<dbReference type="EMBL" id="CAJVCH010570604">
    <property type="protein sequence ID" value="CAG7835349.1"/>
    <property type="molecule type" value="Genomic_DNA"/>
</dbReference>
<gene>
    <name evidence="16" type="ORF">AFUS01_LOCUS44732</name>
</gene>
<evidence type="ECO:0000256" key="9">
    <source>
        <dbReference type="ARBA" id="ARBA00022833"/>
    </source>
</evidence>
<evidence type="ECO:0000313" key="17">
    <source>
        <dbReference type="Proteomes" id="UP000708208"/>
    </source>
</evidence>
<feature type="region of interest" description="Disordered" evidence="14">
    <location>
        <begin position="396"/>
        <end position="494"/>
    </location>
</feature>
<evidence type="ECO:0000256" key="3">
    <source>
        <dbReference type="ARBA" id="ARBA00001954"/>
    </source>
</evidence>
<comment type="cofactor">
    <cofactor evidence="1">
        <name>Mn(2+)</name>
        <dbReference type="ChEBI" id="CHEBI:29035"/>
    </cofactor>
</comment>
<dbReference type="AlphaFoldDB" id="A0A8J2PW53"/>
<organism evidence="16 17">
    <name type="scientific">Allacma fusca</name>
    <dbReference type="NCBI Taxonomy" id="39272"/>
    <lineage>
        <taxon>Eukaryota</taxon>
        <taxon>Metazoa</taxon>
        <taxon>Ecdysozoa</taxon>
        <taxon>Arthropoda</taxon>
        <taxon>Hexapoda</taxon>
        <taxon>Collembola</taxon>
        <taxon>Symphypleona</taxon>
        <taxon>Sminthuridae</taxon>
        <taxon>Allacma</taxon>
    </lineage>
</organism>
<keyword evidence="8" id="KW-0378">Hydrolase</keyword>
<dbReference type="GO" id="GO:0000398">
    <property type="term" value="P:mRNA splicing, via spliceosome"/>
    <property type="evidence" value="ECO:0007669"/>
    <property type="project" value="TreeGrafter"/>
</dbReference>
<comment type="function">
    <text evidence="13">Cleaves the 2'-5' phosphodiester linkage at the branch point of lariat intron pre-mRNAs after splicing and converts them into linear molecules that are subsequently degraded. It thereby facilitates ribonucleotide turnover.</text>
</comment>
<keyword evidence="11" id="KW-0464">Manganese</keyword>
<evidence type="ECO:0000256" key="14">
    <source>
        <dbReference type="SAM" id="MobiDB-lite"/>
    </source>
</evidence>
<dbReference type="InterPro" id="IPR007708">
    <property type="entry name" value="DBR1_C"/>
</dbReference>
<evidence type="ECO:0000256" key="11">
    <source>
        <dbReference type="ARBA" id="ARBA00023211"/>
    </source>
</evidence>
<evidence type="ECO:0000256" key="13">
    <source>
        <dbReference type="ARBA" id="ARBA00058627"/>
    </source>
</evidence>
<dbReference type="Pfam" id="PF00149">
    <property type="entry name" value="Metallophos"/>
    <property type="match status" value="1"/>
</dbReference>
<keyword evidence="10" id="KW-0408">Iron</keyword>
<evidence type="ECO:0000259" key="15">
    <source>
        <dbReference type="SMART" id="SM01124"/>
    </source>
</evidence>
<evidence type="ECO:0000256" key="6">
    <source>
        <dbReference type="ARBA" id="ARBA00022664"/>
    </source>
</evidence>
<evidence type="ECO:0000256" key="10">
    <source>
        <dbReference type="ARBA" id="ARBA00023004"/>
    </source>
</evidence>
<keyword evidence="6" id="KW-0507">mRNA processing</keyword>
<dbReference type="GO" id="GO:0005634">
    <property type="term" value="C:nucleus"/>
    <property type="evidence" value="ECO:0007669"/>
    <property type="project" value="UniProtKB-SubCell"/>
</dbReference>
<keyword evidence="9" id="KW-0862">Zinc</keyword>
<accession>A0A8J2PW53</accession>
<feature type="domain" description="Lariat debranching enzyme C-terminal" evidence="15">
    <location>
        <begin position="273"/>
        <end position="365"/>
    </location>
</feature>
<dbReference type="GO" id="GO:0008419">
    <property type="term" value="F:RNA lariat debranching enzyme activity"/>
    <property type="evidence" value="ECO:0007669"/>
    <property type="project" value="TreeGrafter"/>
</dbReference>
<dbReference type="SMART" id="SM01124">
    <property type="entry name" value="DBR1"/>
    <property type="match status" value="1"/>
</dbReference>
<sequence length="494" mass="55752">MSDPAVSKLHVAVVGCSHGEVDKIYEVIENIETQRSIKIDLVLCCGDFQSVRNMTDLRCMACPIKYQAMHDFHRYYSGKKKAPIPTLFIGGNHEASNYLQELPYGGWVAPNIYYCGYATVLKFGPLRIAGVSGIYKGHDYLKGRYESPPYDNSTMRSVYHYRNLDVFRLKQIKTPVDIMLSHDWPKGIHAYGNTNKLVRMKPFFRNEIERNELGSRPLCELLNQLQPRYWFSAHLHVKFAAIVPFSQTDTVQTPSEIEAGEGSVRLIGNDQDLDETTRRPCIEKSTQFLALDKVLPKRPFLQILEIPVEAVTTDLKLSYDPEWLAILRDPLRLMGSLAPASFESEEGTNFPLDPDVSQLDITYNEDSYSQISLNPDEISLDDEDATGALSSVALGNSKDNSRIESMQPSNNKLILPPPKSEDDEQSTDIGEKTQGGRRDIEILRSIMGPGFGLESTSEPETLGESGISFVLDRKGEPEVKRRRNQQIYSQDEDE</sequence>
<evidence type="ECO:0000256" key="8">
    <source>
        <dbReference type="ARBA" id="ARBA00022801"/>
    </source>
</evidence>
<keyword evidence="17" id="KW-1185">Reference proteome</keyword>
<feature type="compositionally biased region" description="Basic and acidic residues" evidence="14">
    <location>
        <begin position="429"/>
        <end position="442"/>
    </location>
</feature>
<comment type="cofactor">
    <cofactor evidence="2">
        <name>Zn(2+)</name>
        <dbReference type="ChEBI" id="CHEBI:29105"/>
    </cofactor>
</comment>
<evidence type="ECO:0000256" key="1">
    <source>
        <dbReference type="ARBA" id="ARBA00001936"/>
    </source>
</evidence>
<evidence type="ECO:0000256" key="4">
    <source>
        <dbReference type="ARBA" id="ARBA00004123"/>
    </source>
</evidence>
<dbReference type="InterPro" id="IPR041816">
    <property type="entry name" value="Dbr1_N"/>
</dbReference>
<feature type="compositionally biased region" description="Polar residues" evidence="14">
    <location>
        <begin position="396"/>
        <end position="412"/>
    </location>
</feature>
<comment type="similarity">
    <text evidence="5">Belongs to the lariat debranching enzyme family.</text>
</comment>